<feature type="compositionally biased region" description="Acidic residues" evidence="2">
    <location>
        <begin position="281"/>
        <end position="294"/>
    </location>
</feature>
<feature type="region of interest" description="Disordered" evidence="2">
    <location>
        <begin position="278"/>
        <end position="349"/>
    </location>
</feature>
<comment type="caution">
    <text evidence="3">The sequence shown here is derived from an EMBL/GenBank/DDBJ whole genome shotgun (WGS) entry which is preliminary data.</text>
</comment>
<reference evidence="3" key="1">
    <citation type="journal article" date="2023" name="bioRxiv">
        <title>Improved chromosome-level genome assembly for marigold (Tagetes erecta).</title>
        <authorList>
            <person name="Jiang F."/>
            <person name="Yuan L."/>
            <person name="Wang S."/>
            <person name="Wang H."/>
            <person name="Xu D."/>
            <person name="Wang A."/>
            <person name="Fan W."/>
        </authorList>
    </citation>
    <scope>NUCLEOTIDE SEQUENCE</scope>
    <source>
        <strain evidence="3">WSJ</strain>
        <tissue evidence="3">Leaf</tissue>
    </source>
</reference>
<keyword evidence="1" id="KW-0175">Coiled coil</keyword>
<feature type="compositionally biased region" description="Acidic residues" evidence="2">
    <location>
        <begin position="333"/>
        <end position="349"/>
    </location>
</feature>
<evidence type="ECO:0000313" key="4">
    <source>
        <dbReference type="Proteomes" id="UP001229421"/>
    </source>
</evidence>
<evidence type="ECO:0000256" key="2">
    <source>
        <dbReference type="SAM" id="MobiDB-lite"/>
    </source>
</evidence>
<proteinExistence type="predicted"/>
<feature type="compositionally biased region" description="Acidic residues" evidence="2">
    <location>
        <begin position="302"/>
        <end position="326"/>
    </location>
</feature>
<protein>
    <submittedName>
        <fullName evidence="3">Uncharacterized protein</fullName>
    </submittedName>
</protein>
<organism evidence="3 4">
    <name type="scientific">Tagetes erecta</name>
    <name type="common">African marigold</name>
    <dbReference type="NCBI Taxonomy" id="13708"/>
    <lineage>
        <taxon>Eukaryota</taxon>
        <taxon>Viridiplantae</taxon>
        <taxon>Streptophyta</taxon>
        <taxon>Embryophyta</taxon>
        <taxon>Tracheophyta</taxon>
        <taxon>Spermatophyta</taxon>
        <taxon>Magnoliopsida</taxon>
        <taxon>eudicotyledons</taxon>
        <taxon>Gunneridae</taxon>
        <taxon>Pentapetalae</taxon>
        <taxon>asterids</taxon>
        <taxon>campanulids</taxon>
        <taxon>Asterales</taxon>
        <taxon>Asteraceae</taxon>
        <taxon>Asteroideae</taxon>
        <taxon>Heliantheae alliance</taxon>
        <taxon>Tageteae</taxon>
        <taxon>Tagetes</taxon>
    </lineage>
</organism>
<evidence type="ECO:0000256" key="1">
    <source>
        <dbReference type="SAM" id="Coils"/>
    </source>
</evidence>
<dbReference type="EMBL" id="JAUHHV010000004">
    <property type="protein sequence ID" value="KAK1427856.1"/>
    <property type="molecule type" value="Genomic_DNA"/>
</dbReference>
<keyword evidence="4" id="KW-1185">Reference proteome</keyword>
<accession>A0AAD8KVA2</accession>
<dbReference type="Gene3D" id="1.20.5.340">
    <property type="match status" value="1"/>
</dbReference>
<dbReference type="Proteomes" id="UP001229421">
    <property type="component" value="Unassembled WGS sequence"/>
</dbReference>
<name>A0AAD8KVA2_TARER</name>
<evidence type="ECO:0000313" key="3">
    <source>
        <dbReference type="EMBL" id="KAK1427856.1"/>
    </source>
</evidence>
<sequence>MENLKFEPKHHLVAVLDESIPETEGYRGMIKFIKRTKYVYAMCAKPVIYARLIKSFWRTAEVIREENGVTVVRGNITRDLVLTVSEEAIRNALRIDEDEVGMNDELTMDECKSCFVNMGHPPIFPKSQFYREKLGKKYKLLCYVVQQCMSRRSAGFDNFPSDIASPIVAIAENKPFNMSRWIMNGFVFNLVKGKRFKFLMYPRFLQLMINIAYPIIRSEGYAGGMLYTEDMNDLSYRKMSIGNVPNVELFDYMRDIANNEEDVEGVYYHISNGEIVNPQDLVDEVPDNLSDDDEYFSRHPEDEEEDDNDDGDGDNDEDSDNDDEHDDGGNEGAESESNSEEAEIVETVEPMEVEIENVVIEEPVEVASIEEVVAEVPKDIFVQYVRRKRSKPVKEPVIVEPEEIDVLQIAQEVMAEAETIAQIVEADAGVTDPTIVDIPTTSSQIAENIEQGLESSPNLESKVDENEKEKRIAELEDMVAKLMEANDLLKASNERKKKRFDEYWDIHNQNLKTFKKLDEDHVKLVDEHVKLKDDYEKLKEEHENLKYDYTELKAECNTLEAEKEMLEKWLEETKPKKAGSSSDKDFSDEVVEVTESQVPKVYLTRARGTANIGIRVESPIIIPDEAVAETVNMDKAEGKRKIDAIPEIFGDENKTEVFAASDSEKEVGSEETVQVEPIQSEAVDMPETVAEVASQFEPVQTDDAPMIEALDDLDDIDFTESEDEAGPETNIVEEIPDDLDQRFTYLERMKYNPVKGTLEVQVKGQEMPFEFYANIDFAGLNLDSLRRMNACPILTNESKPRQAKIAEKFKSCIEEALKEQEEYKGRELLNVKDEPEDW</sequence>
<feature type="coiled-coil region" evidence="1">
    <location>
        <begin position="465"/>
        <end position="572"/>
    </location>
</feature>
<dbReference type="AlphaFoldDB" id="A0AAD8KVA2"/>
<gene>
    <name evidence="3" type="ORF">QVD17_16554</name>
</gene>